<dbReference type="Pfam" id="PF13424">
    <property type="entry name" value="TPR_12"/>
    <property type="match status" value="1"/>
</dbReference>
<reference evidence="2" key="1">
    <citation type="journal article" date="2020" name="Stud. Mycol.">
        <title>101 Dothideomycetes genomes: a test case for predicting lifestyles and emergence of pathogens.</title>
        <authorList>
            <person name="Haridas S."/>
            <person name="Albert R."/>
            <person name="Binder M."/>
            <person name="Bloem J."/>
            <person name="Labutti K."/>
            <person name="Salamov A."/>
            <person name="Andreopoulos B."/>
            <person name="Baker S."/>
            <person name="Barry K."/>
            <person name="Bills G."/>
            <person name="Bluhm B."/>
            <person name="Cannon C."/>
            <person name="Castanera R."/>
            <person name="Culley D."/>
            <person name="Daum C."/>
            <person name="Ezra D."/>
            <person name="Gonzalez J."/>
            <person name="Henrissat B."/>
            <person name="Kuo A."/>
            <person name="Liang C."/>
            <person name="Lipzen A."/>
            <person name="Lutzoni F."/>
            <person name="Magnuson J."/>
            <person name="Mondo S."/>
            <person name="Nolan M."/>
            <person name="Ohm R."/>
            <person name="Pangilinan J."/>
            <person name="Park H.-J."/>
            <person name="Ramirez L."/>
            <person name="Alfaro M."/>
            <person name="Sun H."/>
            <person name="Tritt A."/>
            <person name="Yoshinaga Y."/>
            <person name="Zwiers L.-H."/>
            <person name="Turgeon B."/>
            <person name="Goodwin S."/>
            <person name="Spatafora J."/>
            <person name="Crous P."/>
            <person name="Grigoriev I."/>
        </authorList>
    </citation>
    <scope>NUCLEOTIDE SEQUENCE</scope>
    <source>
        <strain evidence="2">CBS 260.36</strain>
    </source>
</reference>
<evidence type="ECO:0000259" key="1">
    <source>
        <dbReference type="Pfam" id="PF00931"/>
    </source>
</evidence>
<dbReference type="PANTHER" id="PTHR46082">
    <property type="entry name" value="ATP/GTP-BINDING PROTEIN-RELATED"/>
    <property type="match status" value="1"/>
</dbReference>
<dbReference type="Gene3D" id="1.25.40.10">
    <property type="entry name" value="Tetratricopeptide repeat domain"/>
    <property type="match status" value="3"/>
</dbReference>
<protein>
    <submittedName>
        <fullName evidence="2">TPR-like protein</fullName>
    </submittedName>
</protein>
<accession>A0A9P4IQ11</accession>
<sequence length="871" mass="99274">MIMTNGSAAYSGGNTPSVHCLIPFPENLNFTGREVVLADIKRKLFVERDCRSLAIVGLGGVGKTQVALRMAYWTQQNQPDYSIFWIPALSPETIVQQCAEIVAELRLTKIQPNEDSRMTLRRYLSSSQSGQWLLIVDNVDDVDILDVGYTSNFKFSNRNGVTLFTTRHTEAAVSLSGKHVVELQRLTQEEGLTLLGSTLIRAESSGRQDCEYEIDLLEELDFHPLAITQAVAYINTKHILVPEYLGLLKNTEQSLVKTMSREFRDDTRYPASKNAVATTWLVSFEQIRVMDPLAADIMCFFSQVGSKAVPRPMLPKGNSEGEDADAGEETTSAMGTLMSFAFITRRSTRHLYDMHRLVHLATRIWIQKDQRTSEVNHKAVRHLSENFPNSHYKNRKTWQEWLPHAIRLVEDCKETGLEEKYSLCRRIGLCLYEDGRYEECLHFILEHYKWNRIHLEENTPIFLEFQHYLAKVYIENSQTAQAIDMLEQVVAVRKRTTIEDDTALLDSQHELARAYRHRGEFSKAINLMEHVVLVRQKSLPEVDPDLLASQHVLALLEYYHADRAPEGMRLMEHIVAIEERTLQKDDPNRLLTQHELACMYFDIDRPDCAKKLLESVVANYAQTLDEEHPHRLVSEDLLARVCLETQDIPKATLLAEHVVRVRERTLSVTDPKLSKSQYGLARAYLKGGHLTRAVEQLRHVVKVRSAICEDDTLLLLCQQQLASIYLTERKVGTAIQLLQHVVKMRAKMLSEDNASRLVSEYNLAHAYLLGGNARDAIPLLQHVVAIEATRLDEDDRSRLVSQKRLADPYFAGGMLCEAIALADHVYTVRMRKLGKDHEDVDDSQLQLQQFRETANTVAKESVDGARGEMNS</sequence>
<dbReference type="SUPFAM" id="SSF48452">
    <property type="entry name" value="TPR-like"/>
    <property type="match status" value="3"/>
</dbReference>
<dbReference type="InterPro" id="IPR011990">
    <property type="entry name" value="TPR-like_helical_dom_sf"/>
</dbReference>
<feature type="domain" description="NB-ARC" evidence="1">
    <location>
        <begin position="37"/>
        <end position="201"/>
    </location>
</feature>
<evidence type="ECO:0000313" key="3">
    <source>
        <dbReference type="Proteomes" id="UP000799439"/>
    </source>
</evidence>
<proteinExistence type="predicted"/>
<dbReference type="InterPro" id="IPR027417">
    <property type="entry name" value="P-loop_NTPase"/>
</dbReference>
<dbReference type="Proteomes" id="UP000799439">
    <property type="component" value="Unassembled WGS sequence"/>
</dbReference>
<dbReference type="Pfam" id="PF00931">
    <property type="entry name" value="NB-ARC"/>
    <property type="match status" value="1"/>
</dbReference>
<dbReference type="EMBL" id="ML996094">
    <property type="protein sequence ID" value="KAF2147983.1"/>
    <property type="molecule type" value="Genomic_DNA"/>
</dbReference>
<dbReference type="InterPro" id="IPR053137">
    <property type="entry name" value="NLR-like"/>
</dbReference>
<comment type="caution">
    <text evidence="2">The sequence shown here is derived from an EMBL/GenBank/DDBJ whole genome shotgun (WGS) entry which is preliminary data.</text>
</comment>
<dbReference type="PANTHER" id="PTHR46082:SF6">
    <property type="entry name" value="AAA+ ATPASE DOMAIN-CONTAINING PROTEIN-RELATED"/>
    <property type="match status" value="1"/>
</dbReference>
<dbReference type="AlphaFoldDB" id="A0A9P4IQ11"/>
<keyword evidence="3" id="KW-1185">Reference proteome</keyword>
<organism evidence="2 3">
    <name type="scientific">Myriangium duriaei CBS 260.36</name>
    <dbReference type="NCBI Taxonomy" id="1168546"/>
    <lineage>
        <taxon>Eukaryota</taxon>
        <taxon>Fungi</taxon>
        <taxon>Dikarya</taxon>
        <taxon>Ascomycota</taxon>
        <taxon>Pezizomycotina</taxon>
        <taxon>Dothideomycetes</taxon>
        <taxon>Dothideomycetidae</taxon>
        <taxon>Myriangiales</taxon>
        <taxon>Myriangiaceae</taxon>
        <taxon>Myriangium</taxon>
    </lineage>
</organism>
<dbReference type="Gene3D" id="3.40.50.300">
    <property type="entry name" value="P-loop containing nucleotide triphosphate hydrolases"/>
    <property type="match status" value="1"/>
</dbReference>
<name>A0A9P4IQ11_9PEZI</name>
<gene>
    <name evidence="2" type="ORF">K461DRAFT_67307</name>
</gene>
<dbReference type="InterPro" id="IPR002182">
    <property type="entry name" value="NB-ARC"/>
</dbReference>
<dbReference type="SUPFAM" id="SSF52540">
    <property type="entry name" value="P-loop containing nucleoside triphosphate hydrolases"/>
    <property type="match status" value="1"/>
</dbReference>
<dbReference type="SMART" id="SM00028">
    <property type="entry name" value="TPR"/>
    <property type="match status" value="6"/>
</dbReference>
<dbReference type="InterPro" id="IPR019734">
    <property type="entry name" value="TPR_rpt"/>
</dbReference>
<dbReference type="OrthoDB" id="20872at2759"/>
<evidence type="ECO:0000313" key="2">
    <source>
        <dbReference type="EMBL" id="KAF2147983.1"/>
    </source>
</evidence>
<dbReference type="GO" id="GO:0043531">
    <property type="term" value="F:ADP binding"/>
    <property type="evidence" value="ECO:0007669"/>
    <property type="project" value="InterPro"/>
</dbReference>